<dbReference type="PANTHER" id="PTHR11920:SF462">
    <property type="entry name" value="GUANYLATE CYCLASE"/>
    <property type="match status" value="1"/>
</dbReference>
<evidence type="ECO:0000256" key="4">
    <source>
        <dbReference type="ARBA" id="ARBA00022989"/>
    </source>
</evidence>
<evidence type="ECO:0000256" key="3">
    <source>
        <dbReference type="ARBA" id="ARBA00022741"/>
    </source>
</evidence>
<keyword evidence="4" id="KW-1133">Transmembrane helix</keyword>
<dbReference type="OrthoDB" id="60033at2759"/>
<comment type="subcellular location">
    <subcellularLocation>
        <location evidence="1">Membrane</location>
    </subcellularLocation>
</comment>
<dbReference type="Proteomes" id="UP000281553">
    <property type="component" value="Unassembled WGS sequence"/>
</dbReference>
<dbReference type="SMART" id="SM00044">
    <property type="entry name" value="CYCc"/>
    <property type="match status" value="1"/>
</dbReference>
<evidence type="ECO:0000256" key="5">
    <source>
        <dbReference type="ARBA" id="ARBA00023136"/>
    </source>
</evidence>
<dbReference type="InterPro" id="IPR050401">
    <property type="entry name" value="Cyclic_nucleotide_synthase"/>
</dbReference>
<dbReference type="GO" id="GO:0001653">
    <property type="term" value="F:peptide receptor activity"/>
    <property type="evidence" value="ECO:0007669"/>
    <property type="project" value="TreeGrafter"/>
</dbReference>
<evidence type="ECO:0000256" key="6">
    <source>
        <dbReference type="ARBA" id="ARBA00023239"/>
    </source>
</evidence>
<dbReference type="PANTHER" id="PTHR11920">
    <property type="entry name" value="GUANYLYL CYCLASE"/>
    <property type="match status" value="1"/>
</dbReference>
<name>A0A3P7LNI2_DIBLA</name>
<dbReference type="GO" id="GO:0007168">
    <property type="term" value="P:receptor guanylyl cyclase signaling pathway"/>
    <property type="evidence" value="ECO:0007669"/>
    <property type="project" value="TreeGrafter"/>
</dbReference>
<reference evidence="8 9" key="1">
    <citation type="submission" date="2018-11" db="EMBL/GenBank/DDBJ databases">
        <authorList>
            <consortium name="Pathogen Informatics"/>
        </authorList>
    </citation>
    <scope>NUCLEOTIDE SEQUENCE [LARGE SCALE GENOMIC DNA]</scope>
</reference>
<dbReference type="SUPFAM" id="SSF55073">
    <property type="entry name" value="Nucleotide cyclase"/>
    <property type="match status" value="1"/>
</dbReference>
<dbReference type="PROSITE" id="PS50125">
    <property type="entry name" value="GUANYLATE_CYCLASE_2"/>
    <property type="match status" value="1"/>
</dbReference>
<keyword evidence="6" id="KW-0456">Lyase</keyword>
<proteinExistence type="predicted"/>
<keyword evidence="5" id="KW-0472">Membrane</keyword>
<dbReference type="Pfam" id="PF00211">
    <property type="entry name" value="Guanylate_cyc"/>
    <property type="match status" value="1"/>
</dbReference>
<accession>A0A3P7LNI2</accession>
<evidence type="ECO:0000256" key="1">
    <source>
        <dbReference type="ARBA" id="ARBA00004370"/>
    </source>
</evidence>
<dbReference type="InterPro" id="IPR001054">
    <property type="entry name" value="A/G_cyclase"/>
</dbReference>
<dbReference type="GO" id="GO:0004016">
    <property type="term" value="F:adenylate cyclase activity"/>
    <property type="evidence" value="ECO:0007669"/>
    <property type="project" value="TreeGrafter"/>
</dbReference>
<protein>
    <recommendedName>
        <fullName evidence="7">Guanylate cyclase domain-containing protein</fullName>
    </recommendedName>
</protein>
<keyword evidence="9" id="KW-1185">Reference proteome</keyword>
<sequence length="169" mass="18629">MQKYSAKLETQVRERTLELREEKQKTEALIAKMLPLPVAQALVAGNPVHPEAFDNVTIYFSDIVGFTLISAKSTPLQIVDLLNDIYSTFDAKINKFDVYKVETIGDAYMVASGLPIRNGNLHAGEVATMALELLSLSAALVIRHLPDVPILLRIGINSGRSMFVNTNTE</sequence>
<dbReference type="GO" id="GO:0005886">
    <property type="term" value="C:plasma membrane"/>
    <property type="evidence" value="ECO:0007669"/>
    <property type="project" value="TreeGrafter"/>
</dbReference>
<dbReference type="EMBL" id="UYRU01051611">
    <property type="protein sequence ID" value="VDN11508.1"/>
    <property type="molecule type" value="Genomic_DNA"/>
</dbReference>
<dbReference type="InterPro" id="IPR029787">
    <property type="entry name" value="Nucleotide_cyclase"/>
</dbReference>
<evidence type="ECO:0000259" key="7">
    <source>
        <dbReference type="PROSITE" id="PS50125"/>
    </source>
</evidence>
<evidence type="ECO:0000313" key="8">
    <source>
        <dbReference type="EMBL" id="VDN11508.1"/>
    </source>
</evidence>
<organism evidence="8 9">
    <name type="scientific">Dibothriocephalus latus</name>
    <name type="common">Fish tapeworm</name>
    <name type="synonym">Diphyllobothrium latum</name>
    <dbReference type="NCBI Taxonomy" id="60516"/>
    <lineage>
        <taxon>Eukaryota</taxon>
        <taxon>Metazoa</taxon>
        <taxon>Spiralia</taxon>
        <taxon>Lophotrochozoa</taxon>
        <taxon>Platyhelminthes</taxon>
        <taxon>Cestoda</taxon>
        <taxon>Eucestoda</taxon>
        <taxon>Diphyllobothriidea</taxon>
        <taxon>Diphyllobothriidae</taxon>
        <taxon>Dibothriocephalus</taxon>
    </lineage>
</organism>
<keyword evidence="3" id="KW-0547">Nucleotide-binding</keyword>
<feature type="domain" description="Guanylate cyclase" evidence="7">
    <location>
        <begin position="57"/>
        <end position="159"/>
    </location>
</feature>
<keyword evidence="2" id="KW-0812">Transmembrane</keyword>
<dbReference type="Gene3D" id="3.30.70.1230">
    <property type="entry name" value="Nucleotide cyclase"/>
    <property type="match status" value="1"/>
</dbReference>
<gene>
    <name evidence="8" type="ORF">DILT_LOCUS7339</name>
</gene>
<dbReference type="Gene3D" id="6.10.250.780">
    <property type="match status" value="1"/>
</dbReference>
<dbReference type="GO" id="GO:0035556">
    <property type="term" value="P:intracellular signal transduction"/>
    <property type="evidence" value="ECO:0007669"/>
    <property type="project" value="InterPro"/>
</dbReference>
<dbReference type="GO" id="GO:0000166">
    <property type="term" value="F:nucleotide binding"/>
    <property type="evidence" value="ECO:0007669"/>
    <property type="project" value="UniProtKB-KW"/>
</dbReference>
<evidence type="ECO:0000313" key="9">
    <source>
        <dbReference type="Proteomes" id="UP000281553"/>
    </source>
</evidence>
<dbReference type="GO" id="GO:0004383">
    <property type="term" value="F:guanylate cyclase activity"/>
    <property type="evidence" value="ECO:0007669"/>
    <property type="project" value="TreeGrafter"/>
</dbReference>
<dbReference type="CDD" id="cd07302">
    <property type="entry name" value="CHD"/>
    <property type="match status" value="1"/>
</dbReference>
<evidence type="ECO:0000256" key="2">
    <source>
        <dbReference type="ARBA" id="ARBA00022692"/>
    </source>
</evidence>
<dbReference type="AlphaFoldDB" id="A0A3P7LNI2"/>